<accession>A0A2P5BQK6</accession>
<protein>
    <submittedName>
        <fullName evidence="1">Uncharacterized protein</fullName>
    </submittedName>
</protein>
<organism evidence="1 2">
    <name type="scientific">Parasponia andersonii</name>
    <name type="common">Sponia andersonii</name>
    <dbReference type="NCBI Taxonomy" id="3476"/>
    <lineage>
        <taxon>Eukaryota</taxon>
        <taxon>Viridiplantae</taxon>
        <taxon>Streptophyta</taxon>
        <taxon>Embryophyta</taxon>
        <taxon>Tracheophyta</taxon>
        <taxon>Spermatophyta</taxon>
        <taxon>Magnoliopsida</taxon>
        <taxon>eudicotyledons</taxon>
        <taxon>Gunneridae</taxon>
        <taxon>Pentapetalae</taxon>
        <taxon>rosids</taxon>
        <taxon>fabids</taxon>
        <taxon>Rosales</taxon>
        <taxon>Cannabaceae</taxon>
        <taxon>Parasponia</taxon>
    </lineage>
</organism>
<evidence type="ECO:0000313" key="1">
    <source>
        <dbReference type="EMBL" id="PON51083.1"/>
    </source>
</evidence>
<comment type="caution">
    <text evidence="1">The sequence shown here is derived from an EMBL/GenBank/DDBJ whole genome shotgun (WGS) entry which is preliminary data.</text>
</comment>
<gene>
    <name evidence="1" type="ORF">PanWU01x14_219410</name>
</gene>
<dbReference type="EMBL" id="JXTB01000238">
    <property type="protein sequence ID" value="PON51083.1"/>
    <property type="molecule type" value="Genomic_DNA"/>
</dbReference>
<sequence length="89" mass="10335">MRIILNKVRGCGFGIEMFGSLYRWEEVRSRGCGLARIEEEMWHVLKASHARVACHSVPLFSDTLDFCRHSSLDILEEQNKRKGEKKVNK</sequence>
<proteinExistence type="predicted"/>
<dbReference type="AlphaFoldDB" id="A0A2P5BQK6"/>
<reference evidence="2" key="1">
    <citation type="submission" date="2016-06" db="EMBL/GenBank/DDBJ databases">
        <title>Parallel loss of symbiosis genes in relatives of nitrogen-fixing non-legume Parasponia.</title>
        <authorList>
            <person name="Van Velzen R."/>
            <person name="Holmer R."/>
            <person name="Bu F."/>
            <person name="Rutten L."/>
            <person name="Van Zeijl A."/>
            <person name="Liu W."/>
            <person name="Santuari L."/>
            <person name="Cao Q."/>
            <person name="Sharma T."/>
            <person name="Shen D."/>
            <person name="Roswanjaya Y."/>
            <person name="Wardhani T."/>
            <person name="Kalhor M.S."/>
            <person name="Jansen J."/>
            <person name="Van den Hoogen J."/>
            <person name="Gungor B."/>
            <person name="Hartog M."/>
            <person name="Hontelez J."/>
            <person name="Verver J."/>
            <person name="Yang W.-C."/>
            <person name="Schijlen E."/>
            <person name="Repin R."/>
            <person name="Schilthuizen M."/>
            <person name="Schranz E."/>
            <person name="Heidstra R."/>
            <person name="Miyata K."/>
            <person name="Fedorova E."/>
            <person name="Kohlen W."/>
            <person name="Bisseling T."/>
            <person name="Smit S."/>
            <person name="Geurts R."/>
        </authorList>
    </citation>
    <scope>NUCLEOTIDE SEQUENCE [LARGE SCALE GENOMIC DNA]</scope>
    <source>
        <strain evidence="2">cv. WU1-14</strain>
    </source>
</reference>
<evidence type="ECO:0000313" key="2">
    <source>
        <dbReference type="Proteomes" id="UP000237105"/>
    </source>
</evidence>
<dbReference type="OrthoDB" id="10291074at2759"/>
<keyword evidence="2" id="KW-1185">Reference proteome</keyword>
<name>A0A2P5BQK6_PARAD</name>
<dbReference type="Proteomes" id="UP000237105">
    <property type="component" value="Unassembled WGS sequence"/>
</dbReference>